<protein>
    <submittedName>
        <fullName evidence="2">Uncharacterized protein</fullName>
    </submittedName>
</protein>
<evidence type="ECO:0000313" key="3">
    <source>
        <dbReference type="Proteomes" id="UP000198426"/>
    </source>
</evidence>
<dbReference type="AlphaFoldDB" id="A0A239MLT5"/>
<accession>A0A239MLT5</accession>
<sequence length="121" mass="14039">MIAMIRDLQRDDDGRWLIQFDEFAETSDTFHWPGYRNPVTYMNEQDVLDQVQIGEWETMPDVPFETAQTIRRGDDASAARIAERDAQRRSAKEQPAPRRTFGQVLEDHRAQIAEELGIDTS</sequence>
<evidence type="ECO:0000256" key="1">
    <source>
        <dbReference type="SAM" id="MobiDB-lite"/>
    </source>
</evidence>
<keyword evidence="3" id="KW-1185">Reference proteome</keyword>
<dbReference type="EMBL" id="FZOY01000032">
    <property type="protein sequence ID" value="SNT43440.1"/>
    <property type="molecule type" value="Genomic_DNA"/>
</dbReference>
<organism evidence="2 3">
    <name type="scientific">Tropicimonas sediminicola</name>
    <dbReference type="NCBI Taxonomy" id="1031541"/>
    <lineage>
        <taxon>Bacteria</taxon>
        <taxon>Pseudomonadati</taxon>
        <taxon>Pseudomonadota</taxon>
        <taxon>Alphaproteobacteria</taxon>
        <taxon>Rhodobacterales</taxon>
        <taxon>Roseobacteraceae</taxon>
        <taxon>Tropicimonas</taxon>
    </lineage>
</organism>
<dbReference type="Proteomes" id="UP000198426">
    <property type="component" value="Unassembled WGS sequence"/>
</dbReference>
<proteinExistence type="predicted"/>
<feature type="compositionally biased region" description="Basic and acidic residues" evidence="1">
    <location>
        <begin position="71"/>
        <end position="96"/>
    </location>
</feature>
<reference evidence="2 3" key="1">
    <citation type="submission" date="2017-06" db="EMBL/GenBank/DDBJ databases">
        <authorList>
            <person name="Kim H.J."/>
            <person name="Triplett B.A."/>
        </authorList>
    </citation>
    <scope>NUCLEOTIDE SEQUENCE [LARGE SCALE GENOMIC DNA]</scope>
    <source>
        <strain evidence="2 3">DSM 29339</strain>
    </source>
</reference>
<gene>
    <name evidence="2" type="ORF">SAMN05421757_1321</name>
</gene>
<dbReference type="RefSeq" id="WP_089235661.1">
    <property type="nucleotide sequence ID" value="NZ_FZOY01000032.1"/>
</dbReference>
<evidence type="ECO:0000313" key="2">
    <source>
        <dbReference type="EMBL" id="SNT43440.1"/>
    </source>
</evidence>
<name>A0A239MLT5_9RHOB</name>
<feature type="region of interest" description="Disordered" evidence="1">
    <location>
        <begin position="70"/>
        <end position="105"/>
    </location>
</feature>